<keyword evidence="2 4" id="KW-0238">DNA-binding</keyword>
<gene>
    <name evidence="6" type="ORF">EDD27_7933</name>
</gene>
<dbReference type="InterPro" id="IPR050109">
    <property type="entry name" value="HTH-type_TetR-like_transc_reg"/>
</dbReference>
<name>A0A438MH98_9ACTN</name>
<feature type="DNA-binding region" description="H-T-H motif" evidence="4">
    <location>
        <begin position="41"/>
        <end position="60"/>
    </location>
</feature>
<dbReference type="PRINTS" id="PR00455">
    <property type="entry name" value="HTHTETR"/>
</dbReference>
<dbReference type="AlphaFoldDB" id="A0A438MH98"/>
<feature type="domain" description="HTH tetR-type" evidence="5">
    <location>
        <begin position="18"/>
        <end position="78"/>
    </location>
</feature>
<keyword evidence="1" id="KW-0805">Transcription regulation</keyword>
<dbReference type="Pfam" id="PF17754">
    <property type="entry name" value="TetR_C_14"/>
    <property type="match status" value="1"/>
</dbReference>
<dbReference type="GO" id="GO:0003700">
    <property type="term" value="F:DNA-binding transcription factor activity"/>
    <property type="evidence" value="ECO:0007669"/>
    <property type="project" value="TreeGrafter"/>
</dbReference>
<reference evidence="6 7" key="1">
    <citation type="submission" date="2019-01" db="EMBL/GenBank/DDBJ databases">
        <title>Sequencing the genomes of 1000 actinobacteria strains.</title>
        <authorList>
            <person name="Klenk H.-P."/>
        </authorList>
    </citation>
    <scope>NUCLEOTIDE SEQUENCE [LARGE SCALE GENOMIC DNA]</scope>
    <source>
        <strain evidence="6 7">DSM 43925</strain>
    </source>
</reference>
<dbReference type="RefSeq" id="WP_127936815.1">
    <property type="nucleotide sequence ID" value="NZ_SAUN01000001.1"/>
</dbReference>
<sequence>MTTTSEAGKLTLRERKKLKTRAGLVDTALALFTERGFDGVTLDELCEAVEVSKRTFFRNFASKEQVAFAPLEALWNGLRDDVEHLPLGRAPVLEVLQEALLAALARLDDGGAAWVTRVRLSQELAARTPSIAAYGLQYCDRTSAAVEATLHRRLSLDPDDPRPRLALDLVIAAFHAALRGWTSKPGAHTHASLATELRSVFTAIPGAVTFSGTTRRSRP</sequence>
<evidence type="ECO:0000259" key="5">
    <source>
        <dbReference type="PROSITE" id="PS50977"/>
    </source>
</evidence>
<dbReference type="InterPro" id="IPR001647">
    <property type="entry name" value="HTH_TetR"/>
</dbReference>
<dbReference type="SUPFAM" id="SSF46689">
    <property type="entry name" value="Homeodomain-like"/>
    <property type="match status" value="1"/>
</dbReference>
<keyword evidence="3" id="KW-0804">Transcription</keyword>
<dbReference type="InterPro" id="IPR041347">
    <property type="entry name" value="MftR_C"/>
</dbReference>
<evidence type="ECO:0000313" key="7">
    <source>
        <dbReference type="Proteomes" id="UP000284824"/>
    </source>
</evidence>
<dbReference type="Proteomes" id="UP000284824">
    <property type="component" value="Unassembled WGS sequence"/>
</dbReference>
<dbReference type="InterPro" id="IPR009057">
    <property type="entry name" value="Homeodomain-like_sf"/>
</dbReference>
<dbReference type="PANTHER" id="PTHR30055:SF238">
    <property type="entry name" value="MYCOFACTOCIN BIOSYNTHESIS TRANSCRIPTIONAL REGULATOR MFTR-RELATED"/>
    <property type="match status" value="1"/>
</dbReference>
<evidence type="ECO:0000256" key="3">
    <source>
        <dbReference type="ARBA" id="ARBA00023163"/>
    </source>
</evidence>
<organism evidence="6 7">
    <name type="scientific">Nonomuraea polychroma</name>
    <dbReference type="NCBI Taxonomy" id="46176"/>
    <lineage>
        <taxon>Bacteria</taxon>
        <taxon>Bacillati</taxon>
        <taxon>Actinomycetota</taxon>
        <taxon>Actinomycetes</taxon>
        <taxon>Streptosporangiales</taxon>
        <taxon>Streptosporangiaceae</taxon>
        <taxon>Nonomuraea</taxon>
    </lineage>
</organism>
<keyword evidence="7" id="KW-1185">Reference proteome</keyword>
<evidence type="ECO:0000256" key="1">
    <source>
        <dbReference type="ARBA" id="ARBA00023015"/>
    </source>
</evidence>
<dbReference type="PROSITE" id="PS50977">
    <property type="entry name" value="HTH_TETR_2"/>
    <property type="match status" value="1"/>
</dbReference>
<proteinExistence type="predicted"/>
<evidence type="ECO:0000313" key="6">
    <source>
        <dbReference type="EMBL" id="RVX45154.1"/>
    </source>
</evidence>
<evidence type="ECO:0000256" key="4">
    <source>
        <dbReference type="PROSITE-ProRule" id="PRU00335"/>
    </source>
</evidence>
<dbReference type="Gene3D" id="1.10.357.10">
    <property type="entry name" value="Tetracycline Repressor, domain 2"/>
    <property type="match status" value="1"/>
</dbReference>
<accession>A0A438MH98</accession>
<evidence type="ECO:0000256" key="2">
    <source>
        <dbReference type="ARBA" id="ARBA00023125"/>
    </source>
</evidence>
<dbReference type="EMBL" id="SAUN01000001">
    <property type="protein sequence ID" value="RVX45154.1"/>
    <property type="molecule type" value="Genomic_DNA"/>
</dbReference>
<dbReference type="Pfam" id="PF00440">
    <property type="entry name" value="TetR_N"/>
    <property type="match status" value="1"/>
</dbReference>
<protein>
    <submittedName>
        <fullName evidence="6">TetR family transcriptional regulator</fullName>
    </submittedName>
</protein>
<dbReference type="OrthoDB" id="3787664at2"/>
<dbReference type="GO" id="GO:0000976">
    <property type="term" value="F:transcription cis-regulatory region binding"/>
    <property type="evidence" value="ECO:0007669"/>
    <property type="project" value="TreeGrafter"/>
</dbReference>
<dbReference type="PANTHER" id="PTHR30055">
    <property type="entry name" value="HTH-TYPE TRANSCRIPTIONAL REGULATOR RUTR"/>
    <property type="match status" value="1"/>
</dbReference>
<comment type="caution">
    <text evidence="6">The sequence shown here is derived from an EMBL/GenBank/DDBJ whole genome shotgun (WGS) entry which is preliminary data.</text>
</comment>